<sequence length="319" mass="36788">MSFTRTEKNPSARIAFFDSRKFSQIGIDPSTTYGSKLDRSCHIQTRSRQNNSQSALQKSFESFKIRPRICDFAIKEAGLRKSQKFFRSPEKAPKVFDKEIGINSKFSRNAYRLIDLKTQKSLIKSLHKINSKFKKPMKRKESQKVYPRVLAKSEAVPCQFPNSVSRNSTLPRPLTDLKSIKMPKLNYSPSKGYSVSNNAKNWDSRSFNNTSCRKSNKSQEKSSKLKRNTSLASKMDSVVRIGKRRKPLQVFKVHDECRYPPTEEQKKAFKLTLKQEAKDNVYKKAIERLVKQAYYNKSVGSIPRGKSCRIDHVLSLIKK</sequence>
<organism evidence="2 3">
    <name type="scientific">Euplotes crassus</name>
    <dbReference type="NCBI Taxonomy" id="5936"/>
    <lineage>
        <taxon>Eukaryota</taxon>
        <taxon>Sar</taxon>
        <taxon>Alveolata</taxon>
        <taxon>Ciliophora</taxon>
        <taxon>Intramacronucleata</taxon>
        <taxon>Spirotrichea</taxon>
        <taxon>Hypotrichia</taxon>
        <taxon>Euplotida</taxon>
        <taxon>Euplotidae</taxon>
        <taxon>Moneuplotes</taxon>
    </lineage>
</organism>
<reference evidence="2" key="1">
    <citation type="submission" date="2023-07" db="EMBL/GenBank/DDBJ databases">
        <authorList>
            <consortium name="AG Swart"/>
            <person name="Singh M."/>
            <person name="Singh A."/>
            <person name="Seah K."/>
            <person name="Emmerich C."/>
        </authorList>
    </citation>
    <scope>NUCLEOTIDE SEQUENCE</scope>
    <source>
        <strain evidence="2">DP1</strain>
    </source>
</reference>
<keyword evidence="3" id="KW-1185">Reference proteome</keyword>
<dbReference type="EMBL" id="CAMPGE010012535">
    <property type="protein sequence ID" value="CAI2371305.1"/>
    <property type="molecule type" value="Genomic_DNA"/>
</dbReference>
<accession>A0AAD1XE66</accession>
<comment type="caution">
    <text evidence="2">The sequence shown here is derived from an EMBL/GenBank/DDBJ whole genome shotgun (WGS) entry which is preliminary data.</text>
</comment>
<dbReference type="AlphaFoldDB" id="A0AAD1XE66"/>
<evidence type="ECO:0000313" key="3">
    <source>
        <dbReference type="Proteomes" id="UP001295684"/>
    </source>
</evidence>
<dbReference type="Proteomes" id="UP001295684">
    <property type="component" value="Unassembled WGS sequence"/>
</dbReference>
<name>A0AAD1XE66_EUPCR</name>
<proteinExistence type="predicted"/>
<feature type="region of interest" description="Disordered" evidence="1">
    <location>
        <begin position="188"/>
        <end position="237"/>
    </location>
</feature>
<gene>
    <name evidence="2" type="ORF">ECRASSUSDP1_LOCUS12625</name>
</gene>
<evidence type="ECO:0000256" key="1">
    <source>
        <dbReference type="SAM" id="MobiDB-lite"/>
    </source>
</evidence>
<evidence type="ECO:0000313" key="2">
    <source>
        <dbReference type="EMBL" id="CAI2371305.1"/>
    </source>
</evidence>
<feature type="compositionally biased region" description="Polar residues" evidence="1">
    <location>
        <begin position="188"/>
        <end position="213"/>
    </location>
</feature>
<protein>
    <submittedName>
        <fullName evidence="2">Uncharacterized protein</fullName>
    </submittedName>
</protein>